<organism evidence="2 3">
    <name type="scientific">Pedobacter jejuensis</name>
    <dbReference type="NCBI Taxonomy" id="1268550"/>
    <lineage>
        <taxon>Bacteria</taxon>
        <taxon>Pseudomonadati</taxon>
        <taxon>Bacteroidota</taxon>
        <taxon>Sphingobacteriia</taxon>
        <taxon>Sphingobacteriales</taxon>
        <taxon>Sphingobacteriaceae</taxon>
        <taxon>Pedobacter</taxon>
    </lineage>
</organism>
<accession>A0A3N0C241</accession>
<dbReference type="AlphaFoldDB" id="A0A3N0C241"/>
<reference evidence="2 3" key="1">
    <citation type="submission" date="2018-10" db="EMBL/GenBank/DDBJ databases">
        <title>Genome sequencing of Pedobacter jejuensis TNB23.</title>
        <authorList>
            <person name="Cho Y.-J."/>
            <person name="Cho A."/>
            <person name="Kim O.-S."/>
        </authorList>
    </citation>
    <scope>NUCLEOTIDE SEQUENCE [LARGE SCALE GENOMIC DNA]</scope>
    <source>
        <strain evidence="2 3">TNB23</strain>
    </source>
</reference>
<keyword evidence="2" id="KW-0547">Nucleotide-binding</keyword>
<keyword evidence="2" id="KW-0067">ATP-binding</keyword>
<evidence type="ECO:0000259" key="1">
    <source>
        <dbReference type="Pfam" id="PF04326"/>
    </source>
</evidence>
<evidence type="ECO:0000313" key="2">
    <source>
        <dbReference type="EMBL" id="RNL56539.1"/>
    </source>
</evidence>
<gene>
    <name evidence="2" type="ORF">D7004_01230</name>
</gene>
<comment type="caution">
    <text evidence="2">The sequence shown here is derived from an EMBL/GenBank/DDBJ whole genome shotgun (WGS) entry which is preliminary data.</text>
</comment>
<proteinExistence type="predicted"/>
<protein>
    <submittedName>
        <fullName evidence="2">ATP-binding protein</fullName>
    </submittedName>
</protein>
<dbReference type="Pfam" id="PF04326">
    <property type="entry name" value="SLFN_AlbA_2"/>
    <property type="match status" value="1"/>
</dbReference>
<dbReference type="EMBL" id="RBEE01000002">
    <property type="protein sequence ID" value="RNL56539.1"/>
    <property type="molecule type" value="Genomic_DNA"/>
</dbReference>
<dbReference type="RefSeq" id="WP_123204050.1">
    <property type="nucleotide sequence ID" value="NZ_RBEE01000002.1"/>
</dbReference>
<feature type="domain" description="Schlafen AlbA-2" evidence="1">
    <location>
        <begin position="25"/>
        <end position="150"/>
    </location>
</feature>
<keyword evidence="3" id="KW-1185">Reference proteome</keyword>
<name>A0A3N0C241_9SPHI</name>
<dbReference type="GO" id="GO:0005524">
    <property type="term" value="F:ATP binding"/>
    <property type="evidence" value="ECO:0007669"/>
    <property type="project" value="UniProtKB-KW"/>
</dbReference>
<dbReference type="Gene3D" id="3.30.950.30">
    <property type="entry name" value="Schlafen, AAA domain"/>
    <property type="match status" value="1"/>
</dbReference>
<dbReference type="InterPro" id="IPR007421">
    <property type="entry name" value="Schlafen_AlbA_2_dom"/>
</dbReference>
<dbReference type="OrthoDB" id="9768354at2"/>
<dbReference type="Proteomes" id="UP000274046">
    <property type="component" value="Unassembled WGS sequence"/>
</dbReference>
<sequence>MKSFYDKEDYTVEDIQSLIDNQVEESIYLDFKSAGSLEKTDKKRMELSKDVASFANSDGGIIVYGIKEENHVASEFSFIDGNEYTKEWIEQVISSYVQRRISDIKIFPIRFGGDLKKSVYVVKIPYSYDAPHLSKDNRYYKRYNFMSVPMEEYEVRQTYGRKSKSKLAISQWYLNDKHQDVTEEWVKVHFAIQVQNISNTYEKDYKVNVFMSNSNRLITIESLKTDTNYNYTNLKNGVWKLSVTSKEPLFPDETSNVVHCKLLLDKTDPIAAMRGVTVDVQLLYSSGRDNLSFDLLEAYDEMQKRHSIEIEDVSKTKT</sequence>
<evidence type="ECO:0000313" key="3">
    <source>
        <dbReference type="Proteomes" id="UP000274046"/>
    </source>
</evidence>
<dbReference type="InterPro" id="IPR038461">
    <property type="entry name" value="Schlafen_AlbA_2_dom_sf"/>
</dbReference>